<dbReference type="KEGG" id="amr:AM1_2749"/>
<protein>
    <submittedName>
        <fullName evidence="3">Uncharacterized protein</fullName>
    </submittedName>
</protein>
<dbReference type="SUPFAM" id="SSF141571">
    <property type="entry name" value="Pentapeptide repeat-like"/>
    <property type="match status" value="1"/>
</dbReference>
<dbReference type="Gene3D" id="2.160.20.80">
    <property type="entry name" value="E3 ubiquitin-protein ligase SopA"/>
    <property type="match status" value="1"/>
</dbReference>
<proteinExistence type="predicted"/>
<dbReference type="AlphaFoldDB" id="B0C968"/>
<dbReference type="Proteomes" id="UP000000268">
    <property type="component" value="Chromosome"/>
</dbReference>
<dbReference type="STRING" id="329726.AM1_2749"/>
<evidence type="ECO:0000259" key="1">
    <source>
        <dbReference type="Pfam" id="PF05729"/>
    </source>
</evidence>
<dbReference type="eggNOG" id="COG1357">
    <property type="taxonomic scope" value="Bacteria"/>
</dbReference>
<dbReference type="PANTHER" id="PTHR14136">
    <property type="entry name" value="BTB_POZ DOMAIN-CONTAINING PROTEIN KCTD9"/>
    <property type="match status" value="1"/>
</dbReference>
<dbReference type="InterPro" id="IPR051082">
    <property type="entry name" value="Pentapeptide-BTB/POZ_domain"/>
</dbReference>
<dbReference type="EMBL" id="CP000828">
    <property type="protein sequence ID" value="ABW27749.1"/>
    <property type="molecule type" value="Genomic_DNA"/>
</dbReference>
<accession>B0C968</accession>
<dbReference type="Pfam" id="PF05729">
    <property type="entry name" value="NACHT"/>
    <property type="match status" value="1"/>
</dbReference>
<dbReference type="HOGENOM" id="CLU_008428_0_0_3"/>
<evidence type="ECO:0000313" key="4">
    <source>
        <dbReference type="Proteomes" id="UP000000268"/>
    </source>
</evidence>
<feature type="domain" description="NACHT" evidence="1">
    <location>
        <begin position="309"/>
        <end position="466"/>
    </location>
</feature>
<reference evidence="3 4" key="1">
    <citation type="journal article" date="2008" name="Proc. Natl. Acad. Sci. U.S.A.">
        <title>Niche adaptation and genome expansion in the chlorophyll d-producing cyanobacterium Acaryochloris marina.</title>
        <authorList>
            <person name="Swingley W.D."/>
            <person name="Chen M."/>
            <person name="Cheung P.C."/>
            <person name="Conrad A.L."/>
            <person name="Dejesa L.C."/>
            <person name="Hao J."/>
            <person name="Honchak B.M."/>
            <person name="Karbach L.E."/>
            <person name="Kurdoglu A."/>
            <person name="Lahiri S."/>
            <person name="Mastrian S.D."/>
            <person name="Miyashita H."/>
            <person name="Page L."/>
            <person name="Ramakrishna P."/>
            <person name="Satoh S."/>
            <person name="Sattley W.M."/>
            <person name="Shimada Y."/>
            <person name="Taylor H.L."/>
            <person name="Tomo T."/>
            <person name="Tsuchiya T."/>
            <person name="Wang Z.T."/>
            <person name="Raymond J."/>
            <person name="Mimuro M."/>
            <person name="Blankenship R.E."/>
            <person name="Touchman J.W."/>
        </authorList>
    </citation>
    <scope>NUCLEOTIDE SEQUENCE [LARGE SCALE GENOMIC DNA]</scope>
    <source>
        <strain evidence="4">MBIC 11017</strain>
    </source>
</reference>
<name>B0C968_ACAM1</name>
<sequence length="1055" mass="118966">MKALRGFWDFLNTDVRDIPWGDVAQQGIEAMKALPDAAKAWQDNADQIQQLAPYLQKAEPLIKALDTPVTKLAISGLPFVSAGINVLKIGIELAKVEPTFESSVTIVAQLAYLRSLEIVLEKQDETIKAKLAQLLLKDVVEQQLSKFYKTELTLTEAKTATTQFRESVFAEKFGTDLIEQLQQFGLDNSQAQRLADQVLWGSHRYFHEVIAEAGESVEPLAEFYRTGGQQELERYTAIDEYLKTRIRPTPQEQVFDESSPRVSFQDIYVRLEVQPLTQEGEVKRDVSPICSHEWTKKTLDQPANQPRKVMFMEGEAGRGKSVFCRMIANWVCSEFGDAFIPLRIRLRDLRKLANNLTETLEDCPDLEQENFVRGESSWLADKNTRFFIILDGFDELLLEGRATGGLKEFLQQVTDFQRRSHHQLLVTGRPLALQGIDRLITQNKDLERVRLEPMGDQLREGWLNKWQALFGEEKVNQFREFLTACPKDITDTLAREPLLLYLLARLNREGHLTQGMFADTQAGLNQDTQAKLRIYRAAVNWVLKKQRQDENLRLSGLDSLEDLREILQEAALCVVQSGNETARLEMVKQRFQDSSNPIAELLKQAQATTGQSEDKALNNLLTTFYLKPGERDQRGSVEFAHKSFGEYLFAERLLNAFEAWTELDKRQRFRLDERALNEQIYDVLGYGGLSQEIVAYLWELLDESDIDRVRLFNRLNNFYDRWCQNEFLDAPPNENLPQKKLIQLLGHEIPTGLKQVDVFTGLNVMIFLFRLHASAQPGGYPYLGDDTPQPEIYFYPCGQADTESFQADRLLKIIHYADALGTGMFAKTVGPYLIRADLRSADLRSADLSSADLIRADLSSADLSSANLSSANLSSANLSSANLSSANLIRANLSSADLSSANLSSANLIRANLIRANLSSADLSSANLIRANLRSADLRSANLSSANLSSANLIRANLIRANLSSADLSSANLIRANLSNTFLIRTVLSDAQNLTSDQLEGVDPPLICSAFLPSNIDIDSNRDWDGLATALHDRFPTRFATLEKAEQWVEKERYR</sequence>
<feature type="domain" description="NACHT N-terminal Helical" evidence="2">
    <location>
        <begin position="48"/>
        <end position="258"/>
    </location>
</feature>
<dbReference type="SUPFAM" id="SSF52540">
    <property type="entry name" value="P-loop containing nucleoside triphosphate hydrolases"/>
    <property type="match status" value="1"/>
</dbReference>
<dbReference type="RefSeq" id="WP_012163196.1">
    <property type="nucleotide sequence ID" value="NC_009925.1"/>
</dbReference>
<dbReference type="InterPro" id="IPR054568">
    <property type="entry name" value="NNH3"/>
</dbReference>
<evidence type="ECO:0000313" key="3">
    <source>
        <dbReference type="EMBL" id="ABW27749.1"/>
    </source>
</evidence>
<dbReference type="Pfam" id="PF22735">
    <property type="entry name" value="NNH3"/>
    <property type="match status" value="1"/>
</dbReference>
<dbReference type="InterPro" id="IPR001646">
    <property type="entry name" value="5peptide_repeat"/>
</dbReference>
<dbReference type="Pfam" id="PF00805">
    <property type="entry name" value="Pentapeptide"/>
    <property type="match status" value="3"/>
</dbReference>
<dbReference type="PANTHER" id="PTHR14136:SF17">
    <property type="entry name" value="BTB_POZ DOMAIN-CONTAINING PROTEIN KCTD9"/>
    <property type="match status" value="1"/>
</dbReference>
<organism evidence="3 4">
    <name type="scientific">Acaryochloris marina (strain MBIC 11017)</name>
    <dbReference type="NCBI Taxonomy" id="329726"/>
    <lineage>
        <taxon>Bacteria</taxon>
        <taxon>Bacillati</taxon>
        <taxon>Cyanobacteriota</taxon>
        <taxon>Cyanophyceae</taxon>
        <taxon>Acaryochloridales</taxon>
        <taxon>Acaryochloridaceae</taxon>
        <taxon>Acaryochloris</taxon>
    </lineage>
</organism>
<dbReference type="eggNOG" id="COG5635">
    <property type="taxonomic scope" value="Bacteria"/>
</dbReference>
<dbReference type="InterPro" id="IPR027417">
    <property type="entry name" value="P-loop_NTPase"/>
</dbReference>
<dbReference type="InterPro" id="IPR007111">
    <property type="entry name" value="NACHT_NTPase"/>
</dbReference>
<keyword evidence="4" id="KW-1185">Reference proteome</keyword>
<gene>
    <name evidence="3" type="ordered locus">AM1_2749</name>
</gene>
<dbReference type="Gene3D" id="3.40.50.300">
    <property type="entry name" value="P-loop containing nucleotide triphosphate hydrolases"/>
    <property type="match status" value="1"/>
</dbReference>
<evidence type="ECO:0000259" key="2">
    <source>
        <dbReference type="Pfam" id="PF22735"/>
    </source>
</evidence>